<evidence type="ECO:0000256" key="2">
    <source>
        <dbReference type="ARBA" id="ARBA00023002"/>
    </source>
</evidence>
<evidence type="ECO:0000256" key="4">
    <source>
        <dbReference type="ARBA" id="ARBA00023194"/>
    </source>
</evidence>
<organism evidence="7 8">
    <name type="scientific">Kitasatospora nipponensis</name>
    <dbReference type="NCBI Taxonomy" id="258049"/>
    <lineage>
        <taxon>Bacteria</taxon>
        <taxon>Bacillati</taxon>
        <taxon>Actinomycetota</taxon>
        <taxon>Actinomycetes</taxon>
        <taxon>Kitasatosporales</taxon>
        <taxon>Streptomycetaceae</taxon>
        <taxon>Kitasatospora</taxon>
    </lineage>
</organism>
<protein>
    <submittedName>
        <fullName evidence="7">TauD/TfdA family dioxygenase</fullName>
    </submittedName>
</protein>
<dbReference type="EMBL" id="BAAALF010000019">
    <property type="protein sequence ID" value="GAA1227039.1"/>
    <property type="molecule type" value="Genomic_DNA"/>
</dbReference>
<feature type="region of interest" description="Disordered" evidence="5">
    <location>
        <begin position="319"/>
        <end position="351"/>
    </location>
</feature>
<dbReference type="Gene3D" id="3.60.130.10">
    <property type="entry name" value="Clavaminate synthase-like"/>
    <property type="match status" value="1"/>
</dbReference>
<dbReference type="PANTHER" id="PTHR10696">
    <property type="entry name" value="GAMMA-BUTYROBETAINE HYDROXYLASE-RELATED"/>
    <property type="match status" value="1"/>
</dbReference>
<dbReference type="SUPFAM" id="SSF51197">
    <property type="entry name" value="Clavaminate synthase-like"/>
    <property type="match status" value="1"/>
</dbReference>
<dbReference type="PANTHER" id="PTHR10696:SF56">
    <property type="entry name" value="TAUD_TFDA-LIKE DOMAIN-CONTAINING PROTEIN"/>
    <property type="match status" value="1"/>
</dbReference>
<dbReference type="Proteomes" id="UP001500037">
    <property type="component" value="Unassembled WGS sequence"/>
</dbReference>
<evidence type="ECO:0000256" key="5">
    <source>
        <dbReference type="SAM" id="MobiDB-lite"/>
    </source>
</evidence>
<keyword evidence="8" id="KW-1185">Reference proteome</keyword>
<comment type="caution">
    <text evidence="7">The sequence shown here is derived from an EMBL/GenBank/DDBJ whole genome shotgun (WGS) entry which is preliminary data.</text>
</comment>
<evidence type="ECO:0000313" key="8">
    <source>
        <dbReference type="Proteomes" id="UP001500037"/>
    </source>
</evidence>
<accession>A0ABN1W180</accession>
<feature type="compositionally biased region" description="Low complexity" evidence="5">
    <location>
        <begin position="319"/>
        <end position="338"/>
    </location>
</feature>
<keyword evidence="3" id="KW-0408">Iron</keyword>
<dbReference type="GO" id="GO:0051213">
    <property type="term" value="F:dioxygenase activity"/>
    <property type="evidence" value="ECO:0007669"/>
    <property type="project" value="UniProtKB-KW"/>
</dbReference>
<reference evidence="7 8" key="1">
    <citation type="journal article" date="2019" name="Int. J. Syst. Evol. Microbiol.">
        <title>The Global Catalogue of Microorganisms (GCM) 10K type strain sequencing project: providing services to taxonomists for standard genome sequencing and annotation.</title>
        <authorList>
            <consortium name="The Broad Institute Genomics Platform"/>
            <consortium name="The Broad Institute Genome Sequencing Center for Infectious Disease"/>
            <person name="Wu L."/>
            <person name="Ma J."/>
        </authorList>
    </citation>
    <scope>NUCLEOTIDE SEQUENCE [LARGE SCALE GENOMIC DNA]</scope>
    <source>
        <strain evidence="7 8">JCM 13004</strain>
    </source>
</reference>
<name>A0ABN1W180_9ACTN</name>
<dbReference type="InterPro" id="IPR003819">
    <property type="entry name" value="TauD/TfdA-like"/>
</dbReference>
<evidence type="ECO:0000259" key="6">
    <source>
        <dbReference type="Pfam" id="PF02668"/>
    </source>
</evidence>
<dbReference type="Pfam" id="PF02668">
    <property type="entry name" value="TauD"/>
    <property type="match status" value="1"/>
</dbReference>
<evidence type="ECO:0000256" key="1">
    <source>
        <dbReference type="ARBA" id="ARBA00001954"/>
    </source>
</evidence>
<proteinExistence type="predicted"/>
<keyword evidence="4" id="KW-0045">Antibiotic biosynthesis</keyword>
<dbReference type="RefSeq" id="WP_344440625.1">
    <property type="nucleotide sequence ID" value="NZ_BAAALF010000019.1"/>
</dbReference>
<keyword evidence="2" id="KW-0560">Oxidoreductase</keyword>
<feature type="domain" description="TauD/TfdA-like" evidence="6">
    <location>
        <begin position="27"/>
        <end position="308"/>
    </location>
</feature>
<evidence type="ECO:0000256" key="3">
    <source>
        <dbReference type="ARBA" id="ARBA00023004"/>
    </source>
</evidence>
<sequence>MTTHSPTRTALPFVLSADTPGTPAAAYLPSARALIRERLLEHGAVLLRGFEVGGVEGFENVVRAVSGEPLAYAERSSPRSTIKGKVYTSTDYPPSEEIFLHNENSYQASWPLTLFFSCVRPPDTLGATPLADTRRVYAAIDPAVREEFAARGWMVVRNFTDGFGVPWQQAFDTEDRAEVARYCAGNGVEVEWLAGQGLRTRARRRAVHRHPVTGETVWFNHIAFFHVTTLAPEVCEGLREVYDEVDLPTNTYYGDGAPIPDEVVAHLRACYRAEQRRFDWQLDDVLLVDNMLSSHGREPFTGPRRIAVAMAEAWSAPATAAAADTATQAGPAPAAPETRTFSPREATDGNR</sequence>
<keyword evidence="7" id="KW-0223">Dioxygenase</keyword>
<dbReference type="InterPro" id="IPR042098">
    <property type="entry name" value="TauD-like_sf"/>
</dbReference>
<dbReference type="InterPro" id="IPR050411">
    <property type="entry name" value="AlphaKG_dependent_hydroxylases"/>
</dbReference>
<evidence type="ECO:0000313" key="7">
    <source>
        <dbReference type="EMBL" id="GAA1227039.1"/>
    </source>
</evidence>
<gene>
    <name evidence="7" type="ORF">GCM10009665_16940</name>
</gene>
<comment type="cofactor">
    <cofactor evidence="1">
        <name>Fe(2+)</name>
        <dbReference type="ChEBI" id="CHEBI:29033"/>
    </cofactor>
</comment>